<evidence type="ECO:0000313" key="1">
    <source>
        <dbReference type="EMBL" id="KAJ2809751.1"/>
    </source>
</evidence>
<dbReference type="Proteomes" id="UP001140096">
    <property type="component" value="Unassembled WGS sequence"/>
</dbReference>
<reference evidence="1" key="1">
    <citation type="submission" date="2022-07" db="EMBL/GenBank/DDBJ databases">
        <title>Phylogenomic reconstructions and comparative analyses of Kickxellomycotina fungi.</title>
        <authorList>
            <person name="Reynolds N.K."/>
            <person name="Stajich J.E."/>
            <person name="Barry K."/>
            <person name="Grigoriev I.V."/>
            <person name="Crous P."/>
            <person name="Smith M.E."/>
        </authorList>
    </citation>
    <scope>NUCLEOTIDE SEQUENCE</scope>
    <source>
        <strain evidence="1">CBS 102833</strain>
    </source>
</reference>
<evidence type="ECO:0000313" key="2">
    <source>
        <dbReference type="Proteomes" id="UP001140096"/>
    </source>
</evidence>
<comment type="caution">
    <text evidence="1">The sequence shown here is derived from an EMBL/GenBank/DDBJ whole genome shotgun (WGS) entry which is preliminary data.</text>
</comment>
<protein>
    <submittedName>
        <fullName evidence="1">Uncharacterized protein</fullName>
    </submittedName>
</protein>
<dbReference type="EMBL" id="JANBUP010000914">
    <property type="protein sequence ID" value="KAJ2809751.1"/>
    <property type="molecule type" value="Genomic_DNA"/>
</dbReference>
<proteinExistence type="predicted"/>
<organism evidence="1 2">
    <name type="scientific">Coemansia furcata</name>
    <dbReference type="NCBI Taxonomy" id="417177"/>
    <lineage>
        <taxon>Eukaryota</taxon>
        <taxon>Fungi</taxon>
        <taxon>Fungi incertae sedis</taxon>
        <taxon>Zoopagomycota</taxon>
        <taxon>Kickxellomycotina</taxon>
        <taxon>Kickxellomycetes</taxon>
        <taxon>Kickxellales</taxon>
        <taxon>Kickxellaceae</taxon>
        <taxon>Coemansia</taxon>
    </lineage>
</organism>
<accession>A0ACC1LI96</accession>
<name>A0ACC1LI96_9FUNG</name>
<keyword evidence="2" id="KW-1185">Reference proteome</keyword>
<feature type="non-terminal residue" evidence="1">
    <location>
        <position position="1"/>
    </location>
</feature>
<gene>
    <name evidence="1" type="ORF">H4S07_003078</name>
</gene>
<sequence length="363" mass="41221">DDGGSAGSSAIANTSELEVDTGQATATATPRLVNTTGDDVRIADIPPVTPTGGSVLLESQFVEGAEETQVTVRLQSDRMFFVQLINYIERTRTFEQAYTQQYTSNVSNLGSELTFVTSPFKHDFQIWREIFRLYMDADVWSHTEGDLRPTNTAKEGQDRFSKFTQHIETIGLTGRFRDPLSAKLLVSFYKLNSELTYLKLLQEMNELATRKIIKKHDKQTHLIAKTQFPQLISFDTTTLTRALIYTVYSELVGVVPQLNDYMCPMCLNIAWRPLRLECSHVFCSRCVVKASRCRMYNCPVCRSKDAIYKAGVSNVDQALLNFLKLYFPKEVKERQRDIQQEVAEEETGVIKAMQSQSKPCIIM</sequence>